<dbReference type="SUPFAM" id="SSF81321">
    <property type="entry name" value="Family A G protein-coupled receptor-like"/>
    <property type="match status" value="1"/>
</dbReference>
<evidence type="ECO:0000313" key="2">
    <source>
        <dbReference type="EMBL" id="KAK7495412.1"/>
    </source>
</evidence>
<dbReference type="EMBL" id="JACVVK020000075">
    <property type="protein sequence ID" value="KAK7495412.1"/>
    <property type="molecule type" value="Genomic_DNA"/>
</dbReference>
<keyword evidence="1" id="KW-0472">Membrane</keyword>
<gene>
    <name evidence="2" type="ORF">BaRGS_00013351</name>
</gene>
<keyword evidence="3" id="KW-1185">Reference proteome</keyword>
<comment type="caution">
    <text evidence="2">The sequence shown here is derived from an EMBL/GenBank/DDBJ whole genome shotgun (WGS) entry which is preliminary data.</text>
</comment>
<keyword evidence="1" id="KW-0812">Transmembrane</keyword>
<name>A0ABD0L7T0_9CAEN</name>
<evidence type="ECO:0000313" key="3">
    <source>
        <dbReference type="Proteomes" id="UP001519460"/>
    </source>
</evidence>
<evidence type="ECO:0008006" key="4">
    <source>
        <dbReference type="Google" id="ProtNLM"/>
    </source>
</evidence>
<dbReference type="Gene3D" id="1.20.1070.10">
    <property type="entry name" value="Rhodopsin 7-helix transmembrane proteins"/>
    <property type="match status" value="1"/>
</dbReference>
<reference evidence="2 3" key="1">
    <citation type="journal article" date="2023" name="Sci. Data">
        <title>Genome assembly of the Korean intertidal mud-creeper Batillaria attramentaria.</title>
        <authorList>
            <person name="Patra A.K."/>
            <person name="Ho P.T."/>
            <person name="Jun S."/>
            <person name="Lee S.J."/>
            <person name="Kim Y."/>
            <person name="Won Y.J."/>
        </authorList>
    </citation>
    <scope>NUCLEOTIDE SEQUENCE [LARGE SCALE GENOMIC DNA]</scope>
    <source>
        <strain evidence="2">Wonlab-2016</strain>
    </source>
</reference>
<feature type="transmembrane region" description="Helical" evidence="1">
    <location>
        <begin position="61"/>
        <end position="81"/>
    </location>
</feature>
<organism evidence="2 3">
    <name type="scientific">Batillaria attramentaria</name>
    <dbReference type="NCBI Taxonomy" id="370345"/>
    <lineage>
        <taxon>Eukaryota</taxon>
        <taxon>Metazoa</taxon>
        <taxon>Spiralia</taxon>
        <taxon>Lophotrochozoa</taxon>
        <taxon>Mollusca</taxon>
        <taxon>Gastropoda</taxon>
        <taxon>Caenogastropoda</taxon>
        <taxon>Sorbeoconcha</taxon>
        <taxon>Cerithioidea</taxon>
        <taxon>Batillariidae</taxon>
        <taxon>Batillaria</taxon>
    </lineage>
</organism>
<dbReference type="AlphaFoldDB" id="A0ABD0L7T0"/>
<evidence type="ECO:0000256" key="1">
    <source>
        <dbReference type="SAM" id="Phobius"/>
    </source>
</evidence>
<sequence length="145" mass="15544">MSLPLHSCDASDRSCFDQTSGLQNTTAVVSTPASFQASASDLDPVSDATIKLVENVVNGGILPVLVLFGVTGNVINMAVFVRQGLGDRINLCLFSLALSDAGFNVSHLLSRIYTFFYLFDHALGNFWKVGVFSLAAEENRIGLVL</sequence>
<proteinExistence type="predicted"/>
<accession>A0ABD0L7T0</accession>
<dbReference type="Proteomes" id="UP001519460">
    <property type="component" value="Unassembled WGS sequence"/>
</dbReference>
<protein>
    <recommendedName>
        <fullName evidence="4">G-protein coupled receptors family 1 profile domain-containing protein</fullName>
    </recommendedName>
</protein>
<keyword evidence="1" id="KW-1133">Transmembrane helix</keyword>